<dbReference type="Gene3D" id="3.60.10.10">
    <property type="entry name" value="Endonuclease/exonuclease/phosphatase"/>
    <property type="match status" value="1"/>
</dbReference>
<sequence>MSAEYTSKTRIIPCPIDLPMNTRHQLANEYFPNNSNYIRLISYNILANGYASSTGAGENIYPYCSQDYLQHDYRKPLVLKEILGYHADIISLQECDITFYERELSLILKANGYLGDFQIKSDRVREGEAIFYRTDRFMLSTTTELSTSIVTRSKLEHYGFSMLAQPASLHLNKRQPLAIQNNNKKVRSNESCHSMQTRSQSSS</sequence>
<dbReference type="GO" id="GO:0000175">
    <property type="term" value="F:3'-5'-RNA exonuclease activity"/>
    <property type="evidence" value="ECO:0007669"/>
    <property type="project" value="TreeGrafter"/>
</dbReference>
<reference evidence="2" key="1">
    <citation type="submission" date="2021-02" db="EMBL/GenBank/DDBJ databases">
        <authorList>
            <person name="Nowell W R."/>
        </authorList>
    </citation>
    <scope>NUCLEOTIDE SEQUENCE</scope>
</reference>
<dbReference type="GO" id="GO:0005739">
    <property type="term" value="C:mitochondrion"/>
    <property type="evidence" value="ECO:0007669"/>
    <property type="project" value="TreeGrafter"/>
</dbReference>
<dbReference type="InterPro" id="IPR050410">
    <property type="entry name" value="CCR4/nocturin_mRNA_transcr"/>
</dbReference>
<dbReference type="PANTHER" id="PTHR12121:SF37">
    <property type="entry name" value="2',5'-PHOSPHODIESTERASE 12"/>
    <property type="match status" value="1"/>
</dbReference>
<dbReference type="PANTHER" id="PTHR12121">
    <property type="entry name" value="CARBON CATABOLITE REPRESSOR PROTEIN 4"/>
    <property type="match status" value="1"/>
</dbReference>
<name>A0A816NI44_9BILA</name>
<gene>
    <name evidence="2" type="ORF">MBJ925_LOCUS10033</name>
</gene>
<accession>A0A816NI44</accession>
<dbReference type="InterPro" id="IPR036691">
    <property type="entry name" value="Endo/exonu/phosph_ase_sf"/>
</dbReference>
<protein>
    <submittedName>
        <fullName evidence="2">Uncharacterized protein</fullName>
    </submittedName>
</protein>
<feature type="region of interest" description="Disordered" evidence="1">
    <location>
        <begin position="182"/>
        <end position="203"/>
    </location>
</feature>
<evidence type="ECO:0000313" key="3">
    <source>
        <dbReference type="Proteomes" id="UP000663824"/>
    </source>
</evidence>
<dbReference type="SUPFAM" id="SSF56219">
    <property type="entry name" value="DNase I-like"/>
    <property type="match status" value="1"/>
</dbReference>
<proteinExistence type="predicted"/>
<organism evidence="2 3">
    <name type="scientific">Rotaria magnacalcarata</name>
    <dbReference type="NCBI Taxonomy" id="392030"/>
    <lineage>
        <taxon>Eukaryota</taxon>
        <taxon>Metazoa</taxon>
        <taxon>Spiralia</taxon>
        <taxon>Gnathifera</taxon>
        <taxon>Rotifera</taxon>
        <taxon>Eurotatoria</taxon>
        <taxon>Bdelloidea</taxon>
        <taxon>Philodinida</taxon>
        <taxon>Philodinidae</taxon>
        <taxon>Rotaria</taxon>
    </lineage>
</organism>
<feature type="non-terminal residue" evidence="2">
    <location>
        <position position="1"/>
    </location>
</feature>
<dbReference type="AlphaFoldDB" id="A0A816NI44"/>
<evidence type="ECO:0000313" key="2">
    <source>
        <dbReference type="EMBL" id="CAF2032140.1"/>
    </source>
</evidence>
<dbReference type="Proteomes" id="UP000663824">
    <property type="component" value="Unassembled WGS sequence"/>
</dbReference>
<comment type="caution">
    <text evidence="2">The sequence shown here is derived from an EMBL/GenBank/DDBJ whole genome shotgun (WGS) entry which is preliminary data.</text>
</comment>
<dbReference type="GO" id="GO:0000288">
    <property type="term" value="P:nuclear-transcribed mRNA catabolic process, deadenylation-dependent decay"/>
    <property type="evidence" value="ECO:0007669"/>
    <property type="project" value="TreeGrafter"/>
</dbReference>
<evidence type="ECO:0000256" key="1">
    <source>
        <dbReference type="SAM" id="MobiDB-lite"/>
    </source>
</evidence>
<dbReference type="EMBL" id="CAJNRE010004037">
    <property type="protein sequence ID" value="CAF2032140.1"/>
    <property type="molecule type" value="Genomic_DNA"/>
</dbReference>